<evidence type="ECO:0000256" key="11">
    <source>
        <dbReference type="ARBA" id="ARBA00023136"/>
    </source>
</evidence>
<dbReference type="GO" id="GO:0005524">
    <property type="term" value="F:ATP binding"/>
    <property type="evidence" value="ECO:0007669"/>
    <property type="project" value="UniProtKB-KW"/>
</dbReference>
<comment type="caution">
    <text evidence="16">The sequence shown here is derived from an EMBL/GenBank/DDBJ whole genome shotgun (WGS) entry which is preliminary data.</text>
</comment>
<evidence type="ECO:0000256" key="5">
    <source>
        <dbReference type="ARBA" id="ARBA00022553"/>
    </source>
</evidence>
<protein>
    <recommendedName>
        <fullName evidence="3">histidine kinase</fullName>
        <ecNumber evidence="3">2.7.13.3</ecNumber>
    </recommendedName>
</protein>
<keyword evidence="11 13" id="KW-0472">Membrane</keyword>
<dbReference type="InterPro" id="IPR004358">
    <property type="entry name" value="Sig_transdc_His_kin-like_C"/>
</dbReference>
<comment type="catalytic activity">
    <reaction evidence="1">
        <text>ATP + protein L-histidine = ADP + protein N-phospho-L-histidine.</text>
        <dbReference type="EC" id="2.7.13.3"/>
    </reaction>
</comment>
<evidence type="ECO:0000256" key="1">
    <source>
        <dbReference type="ARBA" id="ARBA00000085"/>
    </source>
</evidence>
<keyword evidence="13" id="KW-1133">Transmembrane helix</keyword>
<evidence type="ECO:0000256" key="9">
    <source>
        <dbReference type="ARBA" id="ARBA00022840"/>
    </source>
</evidence>
<dbReference type="SMART" id="SM00387">
    <property type="entry name" value="HATPase_c"/>
    <property type="match status" value="1"/>
</dbReference>
<evidence type="ECO:0000256" key="10">
    <source>
        <dbReference type="ARBA" id="ARBA00023012"/>
    </source>
</evidence>
<dbReference type="Pfam" id="PF00512">
    <property type="entry name" value="HisKA"/>
    <property type="match status" value="1"/>
</dbReference>
<dbReference type="SMART" id="SM00304">
    <property type="entry name" value="HAMP"/>
    <property type="match status" value="1"/>
</dbReference>
<sequence length="612" mass="69048">MKYMKFRNRLFLAFCAVLAIAVVLPGIYFYTALKSEILKESRENALEQLEFLEWTLKKDAPFENNEQLDRWCGAMAERLGYRITVIKPGGKVIADSSVRFDELRYMENHADREEILETGKSGQPAVSMRYSATIRRNLIYAAKQIRTPEEKQPLYLRAAYPVSSVENRLNSYTRRFWAGMALIAAVAFLVSLYLARKLEKPIHRVMDRLKSVASGDFSHHYIMDSGREFYDLSVTLNETADRIHEQMEVISEQNTEMEAIVENMREGVMLLDRAGRIKSINRAMGDIAECRLSCIGKRPLEVLLNSEVQEACNRILGGEQECSLTVSAEDERYYEVYALKIPEGGALIVFYDISTHRRLEKIRRDFVANVSHELKTPLTSIKGYVETLASGDFSLDAQAESFLLTIRKNTEQMTTIVNDLLALTRLEERPAGLNLLPLDAAGVFQSATEICKPMAGEKHIKLENSITPPVMVKADEAALNRVVRNLLDNAVRYSPSGGTVEVFCETKDREIIFGIRDQGPGIAEQHKDRIFERFYRIDKERSRTTGGTGLGLSICKHAVSVMHGRIWVQSPPEGADRGSVFFFTLPRAEQGPEDVDSNTGGCGNKQKGLDQT</sequence>
<dbReference type="GO" id="GO:0016036">
    <property type="term" value="P:cellular response to phosphate starvation"/>
    <property type="evidence" value="ECO:0007669"/>
    <property type="project" value="TreeGrafter"/>
</dbReference>
<evidence type="ECO:0000256" key="2">
    <source>
        <dbReference type="ARBA" id="ARBA00004236"/>
    </source>
</evidence>
<keyword evidence="5" id="KW-0597">Phosphoprotein</keyword>
<comment type="subcellular location">
    <subcellularLocation>
        <location evidence="2">Cell membrane</location>
    </subcellularLocation>
</comment>
<evidence type="ECO:0000256" key="3">
    <source>
        <dbReference type="ARBA" id="ARBA00012438"/>
    </source>
</evidence>
<keyword evidence="13" id="KW-0812">Transmembrane</keyword>
<dbReference type="SUPFAM" id="SSF47384">
    <property type="entry name" value="Homodimeric domain of signal transducing histidine kinase"/>
    <property type="match status" value="1"/>
</dbReference>
<dbReference type="GO" id="GO:0004721">
    <property type="term" value="F:phosphoprotein phosphatase activity"/>
    <property type="evidence" value="ECO:0007669"/>
    <property type="project" value="TreeGrafter"/>
</dbReference>
<dbReference type="Gene3D" id="3.30.450.20">
    <property type="entry name" value="PAS domain"/>
    <property type="match status" value="1"/>
</dbReference>
<dbReference type="PROSITE" id="PS50109">
    <property type="entry name" value="HIS_KIN"/>
    <property type="match status" value="1"/>
</dbReference>
<dbReference type="Pfam" id="PF00672">
    <property type="entry name" value="HAMP"/>
    <property type="match status" value="1"/>
</dbReference>
<dbReference type="SMART" id="SM00388">
    <property type="entry name" value="HisKA"/>
    <property type="match status" value="1"/>
</dbReference>
<dbReference type="Pfam" id="PF02518">
    <property type="entry name" value="HATPase_c"/>
    <property type="match status" value="1"/>
</dbReference>
<gene>
    <name evidence="16" type="ORF">HNR65_001306</name>
</gene>
<dbReference type="InterPro" id="IPR003660">
    <property type="entry name" value="HAMP_dom"/>
</dbReference>
<keyword evidence="7" id="KW-0547">Nucleotide-binding</keyword>
<dbReference type="InterPro" id="IPR036890">
    <property type="entry name" value="HATPase_C_sf"/>
</dbReference>
<keyword evidence="17" id="KW-1185">Reference proteome</keyword>
<dbReference type="CDD" id="cd06225">
    <property type="entry name" value="HAMP"/>
    <property type="match status" value="1"/>
</dbReference>
<dbReference type="Gene3D" id="1.10.287.130">
    <property type="match status" value="1"/>
</dbReference>
<dbReference type="FunFam" id="3.30.565.10:FF:000006">
    <property type="entry name" value="Sensor histidine kinase WalK"/>
    <property type="match status" value="1"/>
</dbReference>
<dbReference type="InterPro" id="IPR005467">
    <property type="entry name" value="His_kinase_dom"/>
</dbReference>
<evidence type="ECO:0000256" key="6">
    <source>
        <dbReference type="ARBA" id="ARBA00022679"/>
    </source>
</evidence>
<dbReference type="CDD" id="cd00075">
    <property type="entry name" value="HATPase"/>
    <property type="match status" value="1"/>
</dbReference>
<evidence type="ECO:0000313" key="17">
    <source>
        <dbReference type="Proteomes" id="UP000525298"/>
    </source>
</evidence>
<dbReference type="GO" id="GO:0000155">
    <property type="term" value="F:phosphorelay sensor kinase activity"/>
    <property type="evidence" value="ECO:0007669"/>
    <property type="project" value="InterPro"/>
</dbReference>
<dbReference type="EMBL" id="JACDUS010000003">
    <property type="protein sequence ID" value="MBA2880980.1"/>
    <property type="molecule type" value="Genomic_DNA"/>
</dbReference>
<reference evidence="16 17" key="1">
    <citation type="submission" date="2020-07" db="EMBL/GenBank/DDBJ databases">
        <title>Genomic Encyclopedia of Type Strains, Phase IV (KMG-IV): sequencing the most valuable type-strain genomes for metagenomic binning, comparative biology and taxonomic classification.</title>
        <authorList>
            <person name="Goeker M."/>
        </authorList>
    </citation>
    <scope>NUCLEOTIDE SEQUENCE [LARGE SCALE GENOMIC DNA]</scope>
    <source>
        <strain evidence="16 17">DSM 17721</strain>
    </source>
</reference>
<feature type="domain" description="Histidine kinase" evidence="14">
    <location>
        <begin position="369"/>
        <end position="589"/>
    </location>
</feature>
<evidence type="ECO:0000256" key="12">
    <source>
        <dbReference type="SAM" id="MobiDB-lite"/>
    </source>
</evidence>
<evidence type="ECO:0000256" key="4">
    <source>
        <dbReference type="ARBA" id="ARBA00022475"/>
    </source>
</evidence>
<dbReference type="SUPFAM" id="SSF55874">
    <property type="entry name" value="ATPase domain of HSP90 chaperone/DNA topoisomerase II/histidine kinase"/>
    <property type="match status" value="1"/>
</dbReference>
<dbReference type="GO" id="GO:0005886">
    <property type="term" value="C:plasma membrane"/>
    <property type="evidence" value="ECO:0007669"/>
    <property type="project" value="UniProtKB-SubCell"/>
</dbReference>
<dbReference type="InterPro" id="IPR003661">
    <property type="entry name" value="HisK_dim/P_dom"/>
</dbReference>
<evidence type="ECO:0000256" key="7">
    <source>
        <dbReference type="ARBA" id="ARBA00022741"/>
    </source>
</evidence>
<dbReference type="SUPFAM" id="SSF158472">
    <property type="entry name" value="HAMP domain-like"/>
    <property type="match status" value="1"/>
</dbReference>
<name>A0A7W0C879_9BACT</name>
<keyword evidence="8 16" id="KW-0418">Kinase</keyword>
<keyword evidence="6 16" id="KW-0808">Transferase</keyword>
<evidence type="ECO:0000256" key="8">
    <source>
        <dbReference type="ARBA" id="ARBA00022777"/>
    </source>
</evidence>
<dbReference type="InterPro" id="IPR035965">
    <property type="entry name" value="PAS-like_dom_sf"/>
</dbReference>
<keyword evidence="9" id="KW-0067">ATP-binding</keyword>
<dbReference type="PANTHER" id="PTHR45453">
    <property type="entry name" value="PHOSPHATE REGULON SENSOR PROTEIN PHOR"/>
    <property type="match status" value="1"/>
</dbReference>
<feature type="domain" description="HAMP" evidence="15">
    <location>
        <begin position="196"/>
        <end position="248"/>
    </location>
</feature>
<dbReference type="SUPFAM" id="SSF55785">
    <property type="entry name" value="PYP-like sensor domain (PAS domain)"/>
    <property type="match status" value="1"/>
</dbReference>
<dbReference type="FunFam" id="1.10.287.130:FF:000008">
    <property type="entry name" value="Two-component sensor histidine kinase"/>
    <property type="match status" value="1"/>
</dbReference>
<dbReference type="CDD" id="cd00082">
    <property type="entry name" value="HisKA"/>
    <property type="match status" value="1"/>
</dbReference>
<evidence type="ECO:0000256" key="13">
    <source>
        <dbReference type="SAM" id="Phobius"/>
    </source>
</evidence>
<dbReference type="AlphaFoldDB" id="A0A7W0C879"/>
<dbReference type="Gene3D" id="3.30.565.10">
    <property type="entry name" value="Histidine kinase-like ATPase, C-terminal domain"/>
    <property type="match status" value="1"/>
</dbReference>
<dbReference type="PRINTS" id="PR00344">
    <property type="entry name" value="BCTRLSENSOR"/>
</dbReference>
<evidence type="ECO:0000313" key="16">
    <source>
        <dbReference type="EMBL" id="MBA2880980.1"/>
    </source>
</evidence>
<keyword evidence="10" id="KW-0902">Two-component regulatory system</keyword>
<dbReference type="InterPro" id="IPR036097">
    <property type="entry name" value="HisK_dim/P_sf"/>
</dbReference>
<dbReference type="EC" id="2.7.13.3" evidence="3"/>
<proteinExistence type="predicted"/>
<dbReference type="PROSITE" id="PS50885">
    <property type="entry name" value="HAMP"/>
    <property type="match status" value="1"/>
</dbReference>
<dbReference type="PANTHER" id="PTHR45453:SF1">
    <property type="entry name" value="PHOSPHATE REGULON SENSOR PROTEIN PHOR"/>
    <property type="match status" value="1"/>
</dbReference>
<organism evidence="16 17">
    <name type="scientific">Desulfosalsimonas propionicica</name>
    <dbReference type="NCBI Taxonomy" id="332175"/>
    <lineage>
        <taxon>Bacteria</taxon>
        <taxon>Pseudomonadati</taxon>
        <taxon>Thermodesulfobacteriota</taxon>
        <taxon>Desulfobacteria</taxon>
        <taxon>Desulfobacterales</taxon>
        <taxon>Desulfosalsimonadaceae</taxon>
        <taxon>Desulfosalsimonas</taxon>
    </lineage>
</organism>
<evidence type="ECO:0000259" key="14">
    <source>
        <dbReference type="PROSITE" id="PS50109"/>
    </source>
</evidence>
<dbReference type="Gene3D" id="6.10.340.10">
    <property type="match status" value="1"/>
</dbReference>
<dbReference type="InterPro" id="IPR050351">
    <property type="entry name" value="BphY/WalK/GraS-like"/>
</dbReference>
<dbReference type="RefSeq" id="WP_181550651.1">
    <property type="nucleotide sequence ID" value="NZ_JACDUS010000003.1"/>
</dbReference>
<evidence type="ECO:0000259" key="15">
    <source>
        <dbReference type="PROSITE" id="PS50885"/>
    </source>
</evidence>
<keyword evidence="4" id="KW-1003">Cell membrane</keyword>
<accession>A0A7W0C879</accession>
<feature type="transmembrane region" description="Helical" evidence="13">
    <location>
        <begin position="176"/>
        <end position="195"/>
    </location>
</feature>
<dbReference type="Proteomes" id="UP000525298">
    <property type="component" value="Unassembled WGS sequence"/>
</dbReference>
<feature type="region of interest" description="Disordered" evidence="12">
    <location>
        <begin position="590"/>
        <end position="612"/>
    </location>
</feature>
<dbReference type="InterPro" id="IPR003594">
    <property type="entry name" value="HATPase_dom"/>
</dbReference>